<dbReference type="EMBL" id="JABEXW010000276">
    <property type="protein sequence ID" value="KAF4966722.1"/>
    <property type="molecule type" value="Genomic_DNA"/>
</dbReference>
<reference evidence="2" key="1">
    <citation type="journal article" date="2020" name="BMC Genomics">
        <title>Correction to: Identification and distribution of gene clusters required for synthesis of sphingolipid metabolism inhibitors in diverse species of the filamentous fungus Fusarium.</title>
        <authorList>
            <person name="Kim H.S."/>
            <person name="Lohmar J.M."/>
            <person name="Busman M."/>
            <person name="Brown D.W."/>
            <person name="Naumann T.A."/>
            <person name="Divon H.H."/>
            <person name="Lysoe E."/>
            <person name="Uhlig S."/>
            <person name="Proctor R.H."/>
        </authorList>
    </citation>
    <scope>NUCLEOTIDE SEQUENCE</scope>
    <source>
        <strain evidence="2">NRRL 20472</strain>
    </source>
</reference>
<keyword evidence="1" id="KW-1133">Transmembrane helix</keyword>
<keyword evidence="1" id="KW-0812">Transmembrane</keyword>
<dbReference type="AlphaFoldDB" id="A0A8H4X9C0"/>
<protein>
    <recommendedName>
        <fullName evidence="4">Fungal N-terminal domain-containing protein</fullName>
    </recommendedName>
</protein>
<dbReference type="OrthoDB" id="1577640at2759"/>
<organism evidence="2 3">
    <name type="scientific">Fusarium sarcochroum</name>
    <dbReference type="NCBI Taxonomy" id="1208366"/>
    <lineage>
        <taxon>Eukaryota</taxon>
        <taxon>Fungi</taxon>
        <taxon>Dikarya</taxon>
        <taxon>Ascomycota</taxon>
        <taxon>Pezizomycotina</taxon>
        <taxon>Sordariomycetes</taxon>
        <taxon>Hypocreomycetidae</taxon>
        <taxon>Hypocreales</taxon>
        <taxon>Nectriaceae</taxon>
        <taxon>Fusarium</taxon>
        <taxon>Fusarium lateritium species complex</taxon>
    </lineage>
</organism>
<comment type="caution">
    <text evidence="2">The sequence shown here is derived from an EMBL/GenBank/DDBJ whole genome shotgun (WGS) entry which is preliminary data.</text>
</comment>
<feature type="transmembrane region" description="Helical" evidence="1">
    <location>
        <begin position="6"/>
        <end position="26"/>
    </location>
</feature>
<accession>A0A8H4X9C0</accession>
<evidence type="ECO:0008006" key="4">
    <source>
        <dbReference type="Google" id="ProtNLM"/>
    </source>
</evidence>
<gene>
    <name evidence="2" type="ORF">FSARC_5637</name>
</gene>
<reference evidence="2" key="2">
    <citation type="submission" date="2020-05" db="EMBL/GenBank/DDBJ databases">
        <authorList>
            <person name="Kim H.-S."/>
            <person name="Proctor R.H."/>
            <person name="Brown D.W."/>
        </authorList>
    </citation>
    <scope>NUCLEOTIDE SEQUENCE</scope>
    <source>
        <strain evidence="2">NRRL 20472</strain>
    </source>
</reference>
<keyword evidence="1" id="KW-0472">Membrane</keyword>
<proteinExistence type="predicted"/>
<keyword evidence="3" id="KW-1185">Reference proteome</keyword>
<evidence type="ECO:0000313" key="2">
    <source>
        <dbReference type="EMBL" id="KAF4966722.1"/>
    </source>
</evidence>
<evidence type="ECO:0000256" key="1">
    <source>
        <dbReference type="SAM" id="Phobius"/>
    </source>
</evidence>
<sequence>MSDPLPIAGSAIGIVSLGITVAKGLIDYYDGFRGKSSDVLFTTHRIGRLLKVLQALDKQTLDTQPASYASQDLDLGIIGDYVEDAKELIEDPKNELDNFSSTKHAGAHFELRAIGRRLIYPLRRSTPQKLDEKIDTLIKDLSFAPRLLEKGDTDKILGDLGDTKALLHLTRASQISQTLIVWLKAPDASIDFNEAGQETPQHRKLAY</sequence>
<evidence type="ECO:0000313" key="3">
    <source>
        <dbReference type="Proteomes" id="UP000622797"/>
    </source>
</evidence>
<name>A0A8H4X9C0_9HYPO</name>
<dbReference type="Proteomes" id="UP000622797">
    <property type="component" value="Unassembled WGS sequence"/>
</dbReference>